<accession>A0A8J3GL11</accession>
<dbReference type="Pfam" id="PF07385">
    <property type="entry name" value="Lyx_isomer"/>
    <property type="match status" value="1"/>
</dbReference>
<keyword evidence="3" id="KW-0464">Manganese</keyword>
<comment type="catalytic activity">
    <reaction evidence="6">
        <text>D-lyxose = D-xylulose</text>
        <dbReference type="Rhea" id="RHEA:14201"/>
        <dbReference type="ChEBI" id="CHEBI:16789"/>
        <dbReference type="ChEBI" id="CHEBI:17140"/>
        <dbReference type="EC" id="5.3.1.15"/>
    </reaction>
</comment>
<reference evidence="9" key="1">
    <citation type="journal article" date="2014" name="Int. J. Syst. Evol. Microbiol.">
        <title>Complete genome sequence of Corynebacterium casei LMG S-19264T (=DSM 44701T), isolated from a smear-ripened cheese.</title>
        <authorList>
            <consortium name="US DOE Joint Genome Institute (JGI-PGF)"/>
            <person name="Walter F."/>
            <person name="Albersmeier A."/>
            <person name="Kalinowski J."/>
            <person name="Ruckert C."/>
        </authorList>
    </citation>
    <scope>NUCLEOTIDE SEQUENCE</scope>
    <source>
        <strain evidence="9">KCTC 42249</strain>
    </source>
</reference>
<dbReference type="CDD" id="cd20309">
    <property type="entry name" value="cupin_EcSI"/>
    <property type="match status" value="1"/>
</dbReference>
<evidence type="ECO:0000256" key="3">
    <source>
        <dbReference type="ARBA" id="ARBA00023211"/>
    </source>
</evidence>
<organism evidence="9 10">
    <name type="scientific">Tianweitania populi</name>
    <dbReference type="NCBI Taxonomy" id="1607949"/>
    <lineage>
        <taxon>Bacteria</taxon>
        <taxon>Pseudomonadati</taxon>
        <taxon>Pseudomonadota</taxon>
        <taxon>Alphaproteobacteria</taxon>
        <taxon>Hyphomicrobiales</taxon>
        <taxon>Phyllobacteriaceae</taxon>
        <taxon>Tianweitania</taxon>
    </lineage>
</organism>
<dbReference type="InterPro" id="IPR010864">
    <property type="entry name" value="D-lyxose_isomer"/>
</dbReference>
<evidence type="ECO:0000256" key="8">
    <source>
        <dbReference type="ARBA" id="ARBA00044972"/>
    </source>
</evidence>
<dbReference type="GO" id="GO:0046872">
    <property type="term" value="F:metal ion binding"/>
    <property type="evidence" value="ECO:0007669"/>
    <property type="project" value="UniProtKB-KW"/>
</dbReference>
<keyword evidence="10" id="KW-1185">Reference proteome</keyword>
<sequence length="221" mass="24948">MKRSTINSVISDTAAFAAAHKRSLPSWAYWKLEEYEVNREVSRYLNARQMGWDVTDFGGGDFAARGLTLLCLRNGILGDPNERTYAEKLLFVDEMQEAPFHFHKFKLEDIINAGGGNLMIEFFHPEDETAPVRVQADGHIIDLRPREPLKLKPGQSVTVDRGVHHRFYGEKGAGPCLVWEVSAVNDDLTDNYFLEAPDRFASVDEDVAIATPLWNEIPTQP</sequence>
<evidence type="ECO:0000256" key="1">
    <source>
        <dbReference type="ARBA" id="ARBA00001936"/>
    </source>
</evidence>
<comment type="cofactor">
    <cofactor evidence="1">
        <name>Mn(2+)</name>
        <dbReference type="ChEBI" id="CHEBI:29035"/>
    </cofactor>
</comment>
<keyword evidence="5" id="KW-0119">Carbohydrate metabolism</keyword>
<dbReference type="InterPro" id="IPR014710">
    <property type="entry name" value="RmlC-like_jellyroll"/>
</dbReference>
<protein>
    <recommendedName>
        <fullName evidence="8">D-lyxose ketol-isomerase</fullName>
        <ecNumber evidence="8">5.3.1.15</ecNumber>
    </recommendedName>
</protein>
<evidence type="ECO:0000256" key="6">
    <source>
        <dbReference type="ARBA" id="ARBA00044907"/>
    </source>
</evidence>
<gene>
    <name evidence="9" type="ORF">GCM10016234_31040</name>
</gene>
<dbReference type="Proteomes" id="UP000630142">
    <property type="component" value="Unassembled WGS sequence"/>
</dbReference>
<dbReference type="Gene3D" id="2.60.120.10">
    <property type="entry name" value="Jelly Rolls"/>
    <property type="match status" value="1"/>
</dbReference>
<dbReference type="InterPro" id="IPR047581">
    <property type="entry name" value="EcSI_cupin"/>
</dbReference>
<name>A0A8J3GL11_9HYPH</name>
<evidence type="ECO:0000256" key="5">
    <source>
        <dbReference type="ARBA" id="ARBA00023277"/>
    </source>
</evidence>
<comment type="caution">
    <text evidence="9">The sequence shown here is derived from an EMBL/GenBank/DDBJ whole genome shotgun (WGS) entry which is preliminary data.</text>
</comment>
<evidence type="ECO:0000256" key="2">
    <source>
        <dbReference type="ARBA" id="ARBA00022723"/>
    </source>
</evidence>
<dbReference type="AlphaFoldDB" id="A0A8J3GL11"/>
<dbReference type="EC" id="5.3.1.15" evidence="8"/>
<comment type="similarity">
    <text evidence="7">Belongs to the D-lyxose ketol-isomerase family.</text>
</comment>
<evidence type="ECO:0000313" key="9">
    <source>
        <dbReference type="EMBL" id="GHD19413.1"/>
    </source>
</evidence>
<evidence type="ECO:0000313" key="10">
    <source>
        <dbReference type="Proteomes" id="UP000630142"/>
    </source>
</evidence>
<keyword evidence="4" id="KW-0413">Isomerase</keyword>
<evidence type="ECO:0000256" key="7">
    <source>
        <dbReference type="ARBA" id="ARBA00044951"/>
    </source>
</evidence>
<dbReference type="RefSeq" id="WP_189505436.1">
    <property type="nucleotide sequence ID" value="NZ_BMZQ01000002.1"/>
</dbReference>
<proteinExistence type="inferred from homology"/>
<keyword evidence="2" id="KW-0479">Metal-binding</keyword>
<dbReference type="GO" id="GO:0047828">
    <property type="term" value="F:D-lyxose ketol-isomerase activity"/>
    <property type="evidence" value="ECO:0007669"/>
    <property type="project" value="UniProtKB-EC"/>
</dbReference>
<dbReference type="EMBL" id="BMZQ01000002">
    <property type="protein sequence ID" value="GHD19413.1"/>
    <property type="molecule type" value="Genomic_DNA"/>
</dbReference>
<evidence type="ECO:0000256" key="4">
    <source>
        <dbReference type="ARBA" id="ARBA00023235"/>
    </source>
</evidence>
<reference evidence="9" key="2">
    <citation type="submission" date="2020-09" db="EMBL/GenBank/DDBJ databases">
        <authorList>
            <person name="Sun Q."/>
            <person name="Kim S."/>
        </authorList>
    </citation>
    <scope>NUCLEOTIDE SEQUENCE</scope>
    <source>
        <strain evidence="9">KCTC 42249</strain>
    </source>
</reference>